<dbReference type="GO" id="GO:0004519">
    <property type="term" value="F:endonuclease activity"/>
    <property type="evidence" value="ECO:0007669"/>
    <property type="project" value="UniProtKB-KW"/>
</dbReference>
<dbReference type="Pfam" id="PF13392">
    <property type="entry name" value="HNH_3"/>
    <property type="match status" value="1"/>
</dbReference>
<dbReference type="InterPro" id="IPR044930">
    <property type="entry name" value="Homing_endonuclease_His-Me"/>
</dbReference>
<dbReference type="Gene3D" id="3.90.75.10">
    <property type="entry name" value="Homing Intron 3 (I-ppo) Encoded Endonuclease, Chain A"/>
    <property type="match status" value="1"/>
</dbReference>
<organism evidence="3">
    <name type="scientific">Siphoviridae sp. ctClL93</name>
    <dbReference type="NCBI Taxonomy" id="2825381"/>
    <lineage>
        <taxon>Viruses</taxon>
        <taxon>Duplodnaviria</taxon>
        <taxon>Heunggongvirae</taxon>
        <taxon>Uroviricota</taxon>
        <taxon>Caudoviricetes</taxon>
    </lineage>
</organism>
<feature type="domain" description="HNH nuclease" evidence="2">
    <location>
        <begin position="49"/>
        <end position="91"/>
    </location>
</feature>
<dbReference type="InterPro" id="IPR007889">
    <property type="entry name" value="HTH_Psq"/>
</dbReference>
<dbReference type="Pfam" id="PF05225">
    <property type="entry name" value="HTH_psq"/>
    <property type="match status" value="1"/>
</dbReference>
<dbReference type="GO" id="GO:0003677">
    <property type="term" value="F:DNA binding"/>
    <property type="evidence" value="ECO:0007669"/>
    <property type="project" value="InterPro"/>
</dbReference>
<evidence type="ECO:0000313" key="3">
    <source>
        <dbReference type="EMBL" id="DAG04924.1"/>
    </source>
</evidence>
<keyword evidence="3" id="KW-0378">Hydrolase</keyword>
<evidence type="ECO:0000259" key="1">
    <source>
        <dbReference type="Pfam" id="PF05225"/>
    </source>
</evidence>
<dbReference type="InterPro" id="IPR003615">
    <property type="entry name" value="HNH_nuc"/>
</dbReference>
<name>A0A8S5VDY6_9CAUD</name>
<sequence>MDKLKDRLMSHVKVDSVSGCWEWQGSKRNGYGRMIIGSRKDGTRKSASAHRVSYELHKGKIPDGMEVCHKCDNPCCVNPSHLFAGTRQDNVNDREAKGRNIISVGEEQGRAKLTRKKVKDARWERAYKGTSFQKLADKYGVSKRTIQNAVKGVSWKCVSYIPEPPKGENDG</sequence>
<dbReference type="InterPro" id="IPR044925">
    <property type="entry name" value="His-Me_finger_sf"/>
</dbReference>
<keyword evidence="3" id="KW-0255">Endonuclease</keyword>
<dbReference type="SUPFAM" id="SSF54060">
    <property type="entry name" value="His-Me finger endonucleases"/>
    <property type="match status" value="1"/>
</dbReference>
<dbReference type="EMBL" id="BK016246">
    <property type="protein sequence ID" value="DAG04924.1"/>
    <property type="molecule type" value="Genomic_DNA"/>
</dbReference>
<evidence type="ECO:0000259" key="2">
    <source>
        <dbReference type="Pfam" id="PF13392"/>
    </source>
</evidence>
<proteinExistence type="predicted"/>
<accession>A0A8S5VDY6</accession>
<feature type="domain" description="HTH psq-type" evidence="1">
    <location>
        <begin position="128"/>
        <end position="152"/>
    </location>
</feature>
<protein>
    <submittedName>
        <fullName evidence="3">Endonuclease</fullName>
    </submittedName>
</protein>
<keyword evidence="3" id="KW-0540">Nuclease</keyword>
<reference evidence="3" key="1">
    <citation type="journal article" date="2021" name="Proc. Natl. Acad. Sci. U.S.A.">
        <title>A Catalog of Tens of Thousands of Viruses from Human Metagenomes Reveals Hidden Associations with Chronic Diseases.</title>
        <authorList>
            <person name="Tisza M.J."/>
            <person name="Buck C.B."/>
        </authorList>
    </citation>
    <scope>NUCLEOTIDE SEQUENCE</scope>
    <source>
        <strain evidence="3">CtClL93</strain>
    </source>
</reference>